<protein>
    <submittedName>
        <fullName evidence="2">Uncharacterized protein</fullName>
    </submittedName>
</protein>
<feature type="region of interest" description="Disordered" evidence="1">
    <location>
        <begin position="1"/>
        <end position="125"/>
    </location>
</feature>
<feature type="compositionally biased region" description="Basic and acidic residues" evidence="1">
    <location>
        <begin position="46"/>
        <end position="69"/>
    </location>
</feature>
<reference evidence="3" key="1">
    <citation type="journal article" date="2019" name="Int. J. Syst. Evol. Microbiol.">
        <title>The Global Catalogue of Microorganisms (GCM) 10K type strain sequencing project: providing services to taxonomists for standard genome sequencing and annotation.</title>
        <authorList>
            <consortium name="The Broad Institute Genomics Platform"/>
            <consortium name="The Broad Institute Genome Sequencing Center for Infectious Disease"/>
            <person name="Wu L."/>
            <person name="Ma J."/>
        </authorList>
    </citation>
    <scope>NUCLEOTIDE SEQUENCE [LARGE SCALE GENOMIC DNA]</scope>
    <source>
        <strain evidence="3">JCM 18409</strain>
    </source>
</reference>
<evidence type="ECO:0000256" key="1">
    <source>
        <dbReference type="SAM" id="MobiDB-lite"/>
    </source>
</evidence>
<comment type="caution">
    <text evidence="2">The sequence shown here is derived from an EMBL/GenBank/DDBJ whole genome shotgun (WGS) entry which is preliminary data.</text>
</comment>
<dbReference type="Proteomes" id="UP001501759">
    <property type="component" value="Unassembled WGS sequence"/>
</dbReference>
<sequence>MGKRARRTDGIAAVRQAGSRPGAHAERDGKRAAPVNQQRRGNGQEQEARAAGDAAGRDDTVRQRAAERLHARHQRHRTEHDQQAAGLVVVELTHQMARRAGQQHAVRDVDDQDEACTAAAPSTAP</sequence>
<evidence type="ECO:0000313" key="2">
    <source>
        <dbReference type="EMBL" id="GAA5039391.1"/>
    </source>
</evidence>
<proteinExistence type="predicted"/>
<keyword evidence="3" id="KW-1185">Reference proteome</keyword>
<accession>A0ABP9JRA9</accession>
<organism evidence="2 3">
    <name type="scientific">Streptomyces siamensis</name>
    <dbReference type="NCBI Taxonomy" id="1274986"/>
    <lineage>
        <taxon>Bacteria</taxon>
        <taxon>Bacillati</taxon>
        <taxon>Actinomycetota</taxon>
        <taxon>Actinomycetes</taxon>
        <taxon>Kitasatosporales</taxon>
        <taxon>Streptomycetaceae</taxon>
        <taxon>Streptomyces</taxon>
    </lineage>
</organism>
<gene>
    <name evidence="2" type="ORF">GCM10023335_88750</name>
</gene>
<name>A0ABP9JRA9_9ACTN</name>
<dbReference type="EMBL" id="BAABKB010000068">
    <property type="protein sequence ID" value="GAA5039391.1"/>
    <property type="molecule type" value="Genomic_DNA"/>
</dbReference>
<evidence type="ECO:0000313" key="3">
    <source>
        <dbReference type="Proteomes" id="UP001501759"/>
    </source>
</evidence>